<reference evidence="7" key="1">
    <citation type="journal article" date="2020" name="Nature">
        <title>Giant virus diversity and host interactions through global metagenomics.</title>
        <authorList>
            <person name="Schulz F."/>
            <person name="Roux S."/>
            <person name="Paez-Espino D."/>
            <person name="Jungbluth S."/>
            <person name="Walsh D.A."/>
            <person name="Denef V.J."/>
            <person name="McMahon K.D."/>
            <person name="Konstantinidis K.T."/>
            <person name="Eloe-Fadrosh E.A."/>
            <person name="Kyrpides N.C."/>
            <person name="Woyke T."/>
        </authorList>
    </citation>
    <scope>NUCLEOTIDE SEQUENCE</scope>
    <source>
        <strain evidence="7">GVMAG-M-3300020166-5</strain>
    </source>
</reference>
<accession>A0A6C0BXR7</accession>
<dbReference type="GO" id="GO:0004534">
    <property type="term" value="F:5'-3' RNA exonuclease activity"/>
    <property type="evidence" value="ECO:0007669"/>
    <property type="project" value="TreeGrafter"/>
</dbReference>
<dbReference type="InterPro" id="IPR004859">
    <property type="entry name" value="Xrn1_N"/>
</dbReference>
<keyword evidence="1" id="KW-0540">Nuclease</keyword>
<dbReference type="PANTHER" id="PTHR12341:SF7">
    <property type="entry name" value="5'-3' EXORIBONUCLEASE 1"/>
    <property type="match status" value="1"/>
</dbReference>
<dbReference type="GO" id="GO:0005634">
    <property type="term" value="C:nucleus"/>
    <property type="evidence" value="ECO:0007669"/>
    <property type="project" value="TreeGrafter"/>
</dbReference>
<evidence type="ECO:0000256" key="2">
    <source>
        <dbReference type="ARBA" id="ARBA00022801"/>
    </source>
</evidence>
<dbReference type="InterPro" id="IPR041412">
    <property type="entry name" value="Xrn1_helical"/>
</dbReference>
<evidence type="ECO:0000259" key="5">
    <source>
        <dbReference type="Pfam" id="PF03159"/>
    </source>
</evidence>
<sequence length="507" mass="60324">MDNLYLDCNSIIYDSVREITDIHNSRAFEKRLIELVNKKIVYYINLIKPRRRVFIAFDGVAPVAKLDQQRNRRYKSWFEKHICETVDGSQKSSTFQWNTVSITPGTEFMDKLRRGVHQFFRNKKKFGLEELIVSPSDEAGEGEHKIYEYIRDNAVYHESSSTAIYGLDADLIMLTLNHLHISNRLYLFRETPHFIKSIDRTLDPNTNYLMDIPELAIKLVEDFRSDLKNNNGACSPQEQKRVIFDYILLCFFLGNDFMPHFPALNIRTDGIARLIGTYKDVLMSKKEYLTDGKNIIWKNLRKFIGALSENEHSYITTEYGKRRKLRPRYNKDKEEDRVFNALMDVPIKDRGCEEYINPFEGGWRERYYKELFGIDIDDTRCKEICKNYLEGLEWTMNYYTTGCKDWRWTYKYEYPPLLVDLAKYIPYFDVELLEKRDKNPVKDWVQLSYVVPRPYLGLLPKGLDKRLLEAHDDWYATDCAIKWSFCRYFWESHVILPDIDIDKLEML</sequence>
<dbReference type="AlphaFoldDB" id="A0A6C0BXR7"/>
<evidence type="ECO:0000256" key="4">
    <source>
        <dbReference type="ARBA" id="ARBA00038299"/>
    </source>
</evidence>
<dbReference type="InterPro" id="IPR027073">
    <property type="entry name" value="5_3_exoribonuclease"/>
</dbReference>
<dbReference type="GO" id="GO:0003723">
    <property type="term" value="F:RNA binding"/>
    <property type="evidence" value="ECO:0007669"/>
    <property type="project" value="TreeGrafter"/>
</dbReference>
<evidence type="ECO:0008006" key="8">
    <source>
        <dbReference type="Google" id="ProtNLM"/>
    </source>
</evidence>
<name>A0A6C0BXR7_9ZZZZ</name>
<dbReference type="Gene3D" id="3.40.50.12390">
    <property type="match status" value="1"/>
</dbReference>
<evidence type="ECO:0000256" key="3">
    <source>
        <dbReference type="ARBA" id="ARBA00022839"/>
    </source>
</evidence>
<proteinExistence type="inferred from homology"/>
<feature type="domain" description="Xrn1 N-terminal" evidence="5">
    <location>
        <begin position="1"/>
        <end position="190"/>
    </location>
</feature>
<dbReference type="Pfam" id="PF03159">
    <property type="entry name" value="XRN_N"/>
    <property type="match status" value="1"/>
</dbReference>
<organism evidence="7">
    <name type="scientific">viral metagenome</name>
    <dbReference type="NCBI Taxonomy" id="1070528"/>
    <lineage>
        <taxon>unclassified sequences</taxon>
        <taxon>metagenomes</taxon>
        <taxon>organismal metagenomes</taxon>
    </lineage>
</organism>
<evidence type="ECO:0000259" key="6">
    <source>
        <dbReference type="Pfam" id="PF17846"/>
    </source>
</evidence>
<dbReference type="GO" id="GO:0000956">
    <property type="term" value="P:nuclear-transcribed mRNA catabolic process"/>
    <property type="evidence" value="ECO:0007669"/>
    <property type="project" value="TreeGrafter"/>
</dbReference>
<protein>
    <recommendedName>
        <fullName evidence="8">Xrn1 N-terminal domain-containing protein</fullName>
    </recommendedName>
</protein>
<feature type="domain" description="Xrn1 helical" evidence="6">
    <location>
        <begin position="239"/>
        <end position="335"/>
    </location>
</feature>
<dbReference type="Pfam" id="PF17846">
    <property type="entry name" value="XRN_M"/>
    <property type="match status" value="2"/>
</dbReference>
<keyword evidence="3" id="KW-0269">Exonuclease</keyword>
<keyword evidence="2" id="KW-0378">Hydrolase</keyword>
<evidence type="ECO:0000256" key="1">
    <source>
        <dbReference type="ARBA" id="ARBA00022722"/>
    </source>
</evidence>
<dbReference type="EMBL" id="MN739283">
    <property type="protein sequence ID" value="QHS97016.1"/>
    <property type="molecule type" value="Genomic_DNA"/>
</dbReference>
<evidence type="ECO:0000313" key="7">
    <source>
        <dbReference type="EMBL" id="QHS97016.1"/>
    </source>
</evidence>
<comment type="similarity">
    <text evidence="4">Belongs to the 5'-3' exonuclease family.</text>
</comment>
<feature type="domain" description="Xrn1 helical" evidence="6">
    <location>
        <begin position="348"/>
        <end position="504"/>
    </location>
</feature>
<dbReference type="PANTHER" id="PTHR12341">
    <property type="entry name" value="5'-&gt;3' EXORIBONUCLEASE"/>
    <property type="match status" value="1"/>
</dbReference>